<evidence type="ECO:0000313" key="7">
    <source>
        <dbReference type="EMBL" id="SUZ60751.1"/>
    </source>
</evidence>
<evidence type="ECO:0000256" key="4">
    <source>
        <dbReference type="ARBA" id="ARBA00022691"/>
    </source>
</evidence>
<sequence length="421" mass="48712">MGMENSAMREAPTAAQQRYQVSDSVTHNRSLPHERFGLERVYERLGRPRFVFKLWDDFSIGTDEEAVATITFKNRAVLYQMLLSGEVAFGDGYSAGSIEIDGNLVDMIVEKNISQHSHSGAESLFERMFSHRFRLPNTLGRAQRNIHHHYDVGNDFYRLWLDHELQYTCAYFPDPDMTLEAAQQAKMDHVCRKLQLQPGDQVIEAGCGWGGLALHMAKYYGVTVTAYNISHEQVRFASDRARAEGFEDRVRYVEDDYRNIKGTFDVFVSVGMLEHVGKENYRALGNVIDTCLAEEGRVLIHSIGRNVARPMSTWIDRRIFPGAYPPTLREMMDILEPSRFSVLDVENLRLHYARTVEHWLQRFEDANLEVTEMFDEKFVRAWRLYLSGSIATFLTGGLQLFQVVFTRERNNQVPWSREHLY</sequence>
<dbReference type="InterPro" id="IPR029063">
    <property type="entry name" value="SAM-dependent_MTases_sf"/>
</dbReference>
<evidence type="ECO:0000256" key="6">
    <source>
        <dbReference type="SAM" id="MobiDB-lite"/>
    </source>
</evidence>
<feature type="compositionally biased region" description="Polar residues" evidence="6">
    <location>
        <begin position="14"/>
        <end position="24"/>
    </location>
</feature>
<dbReference type="SUPFAM" id="SSF53335">
    <property type="entry name" value="S-adenosyl-L-methionine-dependent methyltransferases"/>
    <property type="match status" value="1"/>
</dbReference>
<dbReference type="PIRSF" id="PIRSF003085">
    <property type="entry name" value="CMAS"/>
    <property type="match status" value="1"/>
</dbReference>
<organism evidence="7">
    <name type="scientific">marine metagenome</name>
    <dbReference type="NCBI Taxonomy" id="408172"/>
    <lineage>
        <taxon>unclassified sequences</taxon>
        <taxon>metagenomes</taxon>
        <taxon>ecological metagenomes</taxon>
    </lineage>
</organism>
<dbReference type="CDD" id="cd02440">
    <property type="entry name" value="AdoMet_MTases"/>
    <property type="match status" value="1"/>
</dbReference>
<dbReference type="InterPro" id="IPR050723">
    <property type="entry name" value="CFA/CMAS"/>
</dbReference>
<dbReference type="InterPro" id="IPR003333">
    <property type="entry name" value="CMAS"/>
</dbReference>
<dbReference type="PANTHER" id="PTHR43667">
    <property type="entry name" value="CYCLOPROPANE-FATTY-ACYL-PHOSPHOLIPID SYNTHASE"/>
    <property type="match status" value="1"/>
</dbReference>
<keyword evidence="4" id="KW-0949">S-adenosyl-L-methionine</keyword>
<keyword evidence="3" id="KW-0808">Transferase</keyword>
<dbReference type="AlphaFoldDB" id="A0A381P1H2"/>
<evidence type="ECO:0000256" key="1">
    <source>
        <dbReference type="ARBA" id="ARBA00010815"/>
    </source>
</evidence>
<dbReference type="GO" id="GO:0008610">
    <property type="term" value="P:lipid biosynthetic process"/>
    <property type="evidence" value="ECO:0007669"/>
    <property type="project" value="InterPro"/>
</dbReference>
<dbReference type="GO" id="GO:0032259">
    <property type="term" value="P:methylation"/>
    <property type="evidence" value="ECO:0007669"/>
    <property type="project" value="UniProtKB-KW"/>
</dbReference>
<comment type="similarity">
    <text evidence="1">Belongs to the CFA/CMAS family.</text>
</comment>
<evidence type="ECO:0000256" key="2">
    <source>
        <dbReference type="ARBA" id="ARBA00022603"/>
    </source>
</evidence>
<keyword evidence="5" id="KW-0443">Lipid metabolism</keyword>
<feature type="region of interest" description="Disordered" evidence="6">
    <location>
        <begin position="1"/>
        <end position="24"/>
    </location>
</feature>
<dbReference type="EMBL" id="UINC01000762">
    <property type="protein sequence ID" value="SUZ60751.1"/>
    <property type="molecule type" value="Genomic_DNA"/>
</dbReference>
<name>A0A381P1H2_9ZZZZ</name>
<evidence type="ECO:0008006" key="8">
    <source>
        <dbReference type="Google" id="ProtNLM"/>
    </source>
</evidence>
<gene>
    <name evidence="7" type="ORF">METZ01_LOCUS13605</name>
</gene>
<dbReference type="Pfam" id="PF02353">
    <property type="entry name" value="CMAS"/>
    <property type="match status" value="1"/>
</dbReference>
<protein>
    <recommendedName>
        <fullName evidence="8">Cyclopropane-fatty-acyl-phospholipid synthase</fullName>
    </recommendedName>
</protein>
<evidence type="ECO:0000256" key="5">
    <source>
        <dbReference type="ARBA" id="ARBA00023098"/>
    </source>
</evidence>
<dbReference type="GO" id="GO:0008168">
    <property type="term" value="F:methyltransferase activity"/>
    <property type="evidence" value="ECO:0007669"/>
    <property type="project" value="UniProtKB-KW"/>
</dbReference>
<proteinExistence type="inferred from homology"/>
<evidence type="ECO:0000256" key="3">
    <source>
        <dbReference type="ARBA" id="ARBA00022679"/>
    </source>
</evidence>
<accession>A0A381P1H2</accession>
<dbReference type="PANTHER" id="PTHR43667:SF1">
    <property type="entry name" value="CYCLOPROPANE-FATTY-ACYL-PHOSPHOLIPID SYNTHASE"/>
    <property type="match status" value="1"/>
</dbReference>
<keyword evidence="2" id="KW-0489">Methyltransferase</keyword>
<reference evidence="7" key="1">
    <citation type="submission" date="2018-05" db="EMBL/GenBank/DDBJ databases">
        <authorList>
            <person name="Lanie J.A."/>
            <person name="Ng W.-L."/>
            <person name="Kazmierczak K.M."/>
            <person name="Andrzejewski T.M."/>
            <person name="Davidsen T.M."/>
            <person name="Wayne K.J."/>
            <person name="Tettelin H."/>
            <person name="Glass J.I."/>
            <person name="Rusch D."/>
            <person name="Podicherti R."/>
            <person name="Tsui H.-C.T."/>
            <person name="Winkler M.E."/>
        </authorList>
    </citation>
    <scope>NUCLEOTIDE SEQUENCE</scope>
</reference>
<dbReference type="Gene3D" id="3.40.50.150">
    <property type="entry name" value="Vaccinia Virus protein VP39"/>
    <property type="match status" value="1"/>
</dbReference>